<evidence type="ECO:0000313" key="2">
    <source>
        <dbReference type="EMBL" id="KAF7304210.1"/>
    </source>
</evidence>
<proteinExistence type="predicted"/>
<name>A0A8H6SUK8_9AGAR</name>
<dbReference type="OrthoDB" id="5519740at2759"/>
<sequence length="122" mass="13194">MSSPAPKRKFALFAPYIATPAAAALRAKHGRAHLAALAPLIQRGIISSTVGGPFYADSGAGETADGKDKDRAFGGSFFVMEAGSYREALEIVKQDPYYKEALWDIPNIRLVEYRTPPKPAKL</sequence>
<evidence type="ECO:0000313" key="3">
    <source>
        <dbReference type="Proteomes" id="UP000636479"/>
    </source>
</evidence>
<dbReference type="InterPro" id="IPR011008">
    <property type="entry name" value="Dimeric_a/b-barrel"/>
</dbReference>
<evidence type="ECO:0000259" key="1">
    <source>
        <dbReference type="Pfam" id="PF03795"/>
    </source>
</evidence>
<dbReference type="SUPFAM" id="SSF54909">
    <property type="entry name" value="Dimeric alpha+beta barrel"/>
    <property type="match status" value="1"/>
</dbReference>
<dbReference type="EMBL" id="JACAZF010000005">
    <property type="protein sequence ID" value="KAF7304210.1"/>
    <property type="molecule type" value="Genomic_DNA"/>
</dbReference>
<dbReference type="RefSeq" id="XP_037221182.1">
    <property type="nucleotide sequence ID" value="XM_037363261.1"/>
</dbReference>
<dbReference type="InterPro" id="IPR005545">
    <property type="entry name" value="YCII"/>
</dbReference>
<dbReference type="InterPro" id="IPR051807">
    <property type="entry name" value="Sec-metab_biosynth-assoc"/>
</dbReference>
<reference evidence="2" key="1">
    <citation type="submission" date="2020-05" db="EMBL/GenBank/DDBJ databases">
        <title>Mycena genomes resolve the evolution of fungal bioluminescence.</title>
        <authorList>
            <person name="Tsai I.J."/>
        </authorList>
    </citation>
    <scope>NUCLEOTIDE SEQUENCE</scope>
    <source>
        <strain evidence="2">171206Taipei</strain>
    </source>
</reference>
<organism evidence="2 3">
    <name type="scientific">Mycena indigotica</name>
    <dbReference type="NCBI Taxonomy" id="2126181"/>
    <lineage>
        <taxon>Eukaryota</taxon>
        <taxon>Fungi</taxon>
        <taxon>Dikarya</taxon>
        <taxon>Basidiomycota</taxon>
        <taxon>Agaricomycotina</taxon>
        <taxon>Agaricomycetes</taxon>
        <taxon>Agaricomycetidae</taxon>
        <taxon>Agaricales</taxon>
        <taxon>Marasmiineae</taxon>
        <taxon>Mycenaceae</taxon>
        <taxon>Mycena</taxon>
    </lineage>
</organism>
<dbReference type="AlphaFoldDB" id="A0A8H6SUK8"/>
<dbReference type="PANTHER" id="PTHR33606">
    <property type="entry name" value="PROTEIN YCII"/>
    <property type="match status" value="1"/>
</dbReference>
<gene>
    <name evidence="2" type="ORF">MIND_00653200</name>
</gene>
<keyword evidence="3" id="KW-1185">Reference proteome</keyword>
<dbReference type="GeneID" id="59345777"/>
<dbReference type="Proteomes" id="UP000636479">
    <property type="component" value="Unassembled WGS sequence"/>
</dbReference>
<feature type="domain" description="YCII-related" evidence="1">
    <location>
        <begin position="19"/>
        <end position="105"/>
    </location>
</feature>
<protein>
    <recommendedName>
        <fullName evidence="1">YCII-related domain-containing protein</fullName>
    </recommendedName>
</protein>
<accession>A0A8H6SUK8</accession>
<dbReference type="PANTHER" id="PTHR33606:SF3">
    <property type="entry name" value="PROTEIN YCII"/>
    <property type="match status" value="1"/>
</dbReference>
<dbReference type="Gene3D" id="3.30.70.1060">
    <property type="entry name" value="Dimeric alpha+beta barrel"/>
    <property type="match status" value="1"/>
</dbReference>
<dbReference type="Pfam" id="PF03795">
    <property type="entry name" value="YCII"/>
    <property type="match status" value="1"/>
</dbReference>
<comment type="caution">
    <text evidence="2">The sequence shown here is derived from an EMBL/GenBank/DDBJ whole genome shotgun (WGS) entry which is preliminary data.</text>
</comment>